<proteinExistence type="predicted"/>
<comment type="caution">
    <text evidence="1">The sequence shown here is derived from an EMBL/GenBank/DDBJ whole genome shotgun (WGS) entry which is preliminary data.</text>
</comment>
<accession>A0A504JBG6</accession>
<evidence type="ECO:0000313" key="1">
    <source>
        <dbReference type="EMBL" id="TPN83910.1"/>
    </source>
</evidence>
<sequence length="476" mass="55528">MKKNTFAIFLVFSIIFSSTSQEKVFEIHESSFNPIGKSKESFSVPNQRKTDVMLLIKEKMRNMAYLLDINYKIKSSIFSEKLPKNYSDLLGYNIQGNTYCIFFSNSKNTKYGVQIFDFENKTSSIQLLDFKIKKESFVETINYNNKFHLITISNNTSDLNIYTFNQNFEFQKNTISLKELEYENSIDGSIVTAYDKLMQYDISKVESNVPNAIEVTSKKIKLYLQDDQLLLTFDHRSKETHIYHINLESFTSTYQAIAKPSKMEKGYKISNSYIYYNKIFQIASSPKKMRFTIKKLETGKLIKEYVVKQKDSITFKNSPIIQDGFSFFTDSSNKVRKMEKTSKYLRKISLSDIGISAYKINNKFNLRLGSFKEVQSGGAPMPGFQGMPITSVGGFNLMFNGYHSYTSATSTYINCLFDDNFEHLEGKVEENVYDKIKKFENELKSKPKAINIFTHKDRFYYGFYDKEKKNYEIYKF</sequence>
<organism evidence="1 2">
    <name type="scientific">Aquimarina algicola</name>
    <dbReference type="NCBI Taxonomy" id="2589995"/>
    <lineage>
        <taxon>Bacteria</taxon>
        <taxon>Pseudomonadati</taxon>
        <taxon>Bacteroidota</taxon>
        <taxon>Flavobacteriia</taxon>
        <taxon>Flavobacteriales</taxon>
        <taxon>Flavobacteriaceae</taxon>
        <taxon>Aquimarina</taxon>
    </lineage>
</organism>
<dbReference type="OrthoDB" id="912496at2"/>
<keyword evidence="2" id="KW-1185">Reference proteome</keyword>
<gene>
    <name evidence="1" type="ORF">FHK87_18265</name>
</gene>
<dbReference type="RefSeq" id="WP_140595217.1">
    <property type="nucleotide sequence ID" value="NZ_VFWZ01000006.1"/>
</dbReference>
<reference evidence="1 2" key="1">
    <citation type="submission" date="2019-06" db="EMBL/GenBank/DDBJ databases">
        <authorList>
            <person name="Meng X."/>
        </authorList>
    </citation>
    <scope>NUCLEOTIDE SEQUENCE [LARGE SCALE GENOMIC DNA]</scope>
    <source>
        <strain evidence="1 2">M625</strain>
    </source>
</reference>
<protein>
    <submittedName>
        <fullName evidence="1">Uncharacterized protein</fullName>
    </submittedName>
</protein>
<dbReference type="EMBL" id="VFWZ01000006">
    <property type="protein sequence ID" value="TPN83910.1"/>
    <property type="molecule type" value="Genomic_DNA"/>
</dbReference>
<dbReference type="AlphaFoldDB" id="A0A504JBG6"/>
<name>A0A504JBG6_9FLAO</name>
<dbReference type="Proteomes" id="UP000315540">
    <property type="component" value="Unassembled WGS sequence"/>
</dbReference>
<evidence type="ECO:0000313" key="2">
    <source>
        <dbReference type="Proteomes" id="UP000315540"/>
    </source>
</evidence>